<evidence type="ECO:0000256" key="11">
    <source>
        <dbReference type="RuleBase" id="RU000639"/>
    </source>
</evidence>
<reference evidence="14 15" key="1">
    <citation type="journal article" date="2016" name="Nat. Commun.">
        <title>Thousands of microbial genomes shed light on interconnected biogeochemical processes in an aquifer system.</title>
        <authorList>
            <person name="Anantharaman K."/>
            <person name="Brown C.T."/>
            <person name="Hug L.A."/>
            <person name="Sharon I."/>
            <person name="Castelle C.J."/>
            <person name="Probst A.J."/>
            <person name="Thomas B.C."/>
            <person name="Singh A."/>
            <person name="Wilkins M.J."/>
            <person name="Karaoz U."/>
            <person name="Brodie E.L."/>
            <person name="Williams K.H."/>
            <person name="Hubbard S.S."/>
            <person name="Banfield J.F."/>
        </authorList>
    </citation>
    <scope>NUCLEOTIDE SEQUENCE [LARGE SCALE GENOMIC DNA]</scope>
</reference>
<evidence type="ECO:0000256" key="4">
    <source>
        <dbReference type="ARBA" id="ARBA00022490"/>
    </source>
</evidence>
<comment type="subunit">
    <text evidence="3 10">Homodimer.</text>
</comment>
<evidence type="ECO:0000256" key="12">
    <source>
        <dbReference type="RuleBase" id="RU004478"/>
    </source>
</evidence>
<dbReference type="InterPro" id="IPR000740">
    <property type="entry name" value="GrpE"/>
</dbReference>
<dbReference type="GO" id="GO:0042803">
    <property type="term" value="F:protein homodimerization activity"/>
    <property type="evidence" value="ECO:0007669"/>
    <property type="project" value="InterPro"/>
</dbReference>
<dbReference type="Proteomes" id="UP000178417">
    <property type="component" value="Unassembled WGS sequence"/>
</dbReference>
<evidence type="ECO:0000256" key="13">
    <source>
        <dbReference type="SAM" id="MobiDB-lite"/>
    </source>
</evidence>
<evidence type="ECO:0000256" key="5">
    <source>
        <dbReference type="ARBA" id="ARBA00023016"/>
    </source>
</evidence>
<comment type="similarity">
    <text evidence="2 10 12">Belongs to the GrpE family.</text>
</comment>
<sequence length="183" mass="21224">MSDEQETRDEMQKEENTEEELTTVQNDLEALKEEIIKKENENKELKDKFLRTLADFDNYKKRISKEKEDLLKFGNETLICELLPVLDCFDHAIASAKKSNDENIIKGIELVKKQMIDTLLKLGVQEIESLDKPYDPHFHEAMSKQESDKPENTIIQELRKGYILNEKLIRPAMVIVSAEKGGK</sequence>
<protein>
    <recommendedName>
        <fullName evidence="8 10">Protein GrpE</fullName>
    </recommendedName>
    <alternativeName>
        <fullName evidence="9 10">HSP-70 cofactor</fullName>
    </alternativeName>
</protein>
<dbReference type="InterPro" id="IPR013805">
    <property type="entry name" value="GrpE_CC"/>
</dbReference>
<dbReference type="Pfam" id="PF01025">
    <property type="entry name" value="GrpE"/>
    <property type="match status" value="1"/>
</dbReference>
<dbReference type="FunFam" id="2.30.22.10:FF:000001">
    <property type="entry name" value="Protein GrpE"/>
    <property type="match status" value="1"/>
</dbReference>
<evidence type="ECO:0000313" key="14">
    <source>
        <dbReference type="EMBL" id="OGC24741.1"/>
    </source>
</evidence>
<dbReference type="HAMAP" id="MF_01151">
    <property type="entry name" value="GrpE"/>
    <property type="match status" value="1"/>
</dbReference>
<dbReference type="AlphaFoldDB" id="A0A1F4SWD9"/>
<dbReference type="PRINTS" id="PR00773">
    <property type="entry name" value="GRPEPROTEIN"/>
</dbReference>
<keyword evidence="4 10" id="KW-0963">Cytoplasm</keyword>
<dbReference type="EMBL" id="MEUB01000007">
    <property type="protein sequence ID" value="OGC24741.1"/>
    <property type="molecule type" value="Genomic_DNA"/>
</dbReference>
<evidence type="ECO:0000256" key="1">
    <source>
        <dbReference type="ARBA" id="ARBA00004496"/>
    </source>
</evidence>
<dbReference type="GO" id="GO:0051082">
    <property type="term" value="F:unfolded protein binding"/>
    <property type="evidence" value="ECO:0007669"/>
    <property type="project" value="TreeGrafter"/>
</dbReference>
<dbReference type="GO" id="GO:0006457">
    <property type="term" value="P:protein folding"/>
    <property type="evidence" value="ECO:0007669"/>
    <property type="project" value="InterPro"/>
</dbReference>
<evidence type="ECO:0000256" key="9">
    <source>
        <dbReference type="ARBA" id="ARBA00076414"/>
    </source>
</evidence>
<proteinExistence type="inferred from homology"/>
<dbReference type="GO" id="GO:0005737">
    <property type="term" value="C:cytoplasm"/>
    <property type="evidence" value="ECO:0007669"/>
    <property type="project" value="UniProtKB-SubCell"/>
</dbReference>
<evidence type="ECO:0000256" key="10">
    <source>
        <dbReference type="HAMAP-Rule" id="MF_01151"/>
    </source>
</evidence>
<keyword evidence="5 10" id="KW-0346">Stress response</keyword>
<dbReference type="PANTHER" id="PTHR21237">
    <property type="entry name" value="GRPE PROTEIN"/>
    <property type="match status" value="1"/>
</dbReference>
<comment type="function">
    <text evidence="7 10 11">Participates actively in the response to hyperosmotic and heat shock by preventing the aggregation of stress-denatured proteins, in association with DnaK and GrpE. It is the nucleotide exchange factor for DnaK and may function as a thermosensor. Unfolded proteins bind initially to DnaJ; upon interaction with the DnaJ-bound protein, DnaK hydrolyzes its bound ATP, resulting in the formation of a stable complex. GrpE releases ADP from DnaK; ATP binding to DnaK triggers the release of the substrate protein, thus completing the reaction cycle. Several rounds of ATP-dependent interactions between DnaJ, DnaK and GrpE are required for fully efficient folding.</text>
</comment>
<evidence type="ECO:0000256" key="3">
    <source>
        <dbReference type="ARBA" id="ARBA00011738"/>
    </source>
</evidence>
<dbReference type="PANTHER" id="PTHR21237:SF23">
    <property type="entry name" value="GRPE PROTEIN HOMOLOG, MITOCHONDRIAL"/>
    <property type="match status" value="1"/>
</dbReference>
<dbReference type="CDD" id="cd00446">
    <property type="entry name" value="GrpE"/>
    <property type="match status" value="1"/>
</dbReference>
<dbReference type="InterPro" id="IPR009012">
    <property type="entry name" value="GrpE_head"/>
</dbReference>
<comment type="caution">
    <text evidence="14">The sequence shown here is derived from an EMBL/GenBank/DDBJ whole genome shotgun (WGS) entry which is preliminary data.</text>
</comment>
<keyword evidence="6 10" id="KW-0143">Chaperone</keyword>
<dbReference type="Gene3D" id="3.90.20.20">
    <property type="match status" value="1"/>
</dbReference>
<evidence type="ECO:0000313" key="15">
    <source>
        <dbReference type="Proteomes" id="UP000178417"/>
    </source>
</evidence>
<evidence type="ECO:0000256" key="7">
    <source>
        <dbReference type="ARBA" id="ARBA00053401"/>
    </source>
</evidence>
<organism evidence="14 15">
    <name type="scientific">candidate division WOR-1 bacterium RIFOXYB2_FULL_37_13</name>
    <dbReference type="NCBI Taxonomy" id="1802579"/>
    <lineage>
        <taxon>Bacteria</taxon>
        <taxon>Bacillati</taxon>
        <taxon>Saganbacteria</taxon>
    </lineage>
</organism>
<evidence type="ECO:0000256" key="8">
    <source>
        <dbReference type="ARBA" id="ARBA00072274"/>
    </source>
</evidence>
<dbReference type="GO" id="GO:0051087">
    <property type="term" value="F:protein-folding chaperone binding"/>
    <property type="evidence" value="ECO:0007669"/>
    <property type="project" value="InterPro"/>
</dbReference>
<accession>A0A1F4SWD9</accession>
<dbReference type="SUPFAM" id="SSF51064">
    <property type="entry name" value="Head domain of nucleotide exchange factor GrpE"/>
    <property type="match status" value="1"/>
</dbReference>
<dbReference type="STRING" id="1802579.A2310_04575"/>
<dbReference type="SUPFAM" id="SSF58014">
    <property type="entry name" value="Coiled-coil domain of nucleotide exchange factor GrpE"/>
    <property type="match status" value="1"/>
</dbReference>
<feature type="region of interest" description="Disordered" evidence="13">
    <location>
        <begin position="1"/>
        <end position="25"/>
    </location>
</feature>
<comment type="subcellular location">
    <subcellularLocation>
        <location evidence="1 10">Cytoplasm</location>
    </subcellularLocation>
</comment>
<name>A0A1F4SWD9_UNCSA</name>
<dbReference type="Gene3D" id="2.30.22.10">
    <property type="entry name" value="Head domain of nucleotide exchange factor GrpE"/>
    <property type="match status" value="1"/>
</dbReference>
<dbReference type="NCBIfam" id="NF010738">
    <property type="entry name" value="PRK14140.1"/>
    <property type="match status" value="1"/>
</dbReference>
<dbReference type="PROSITE" id="PS01071">
    <property type="entry name" value="GRPE"/>
    <property type="match status" value="1"/>
</dbReference>
<gene>
    <name evidence="10" type="primary">grpE</name>
    <name evidence="14" type="ORF">A2310_04575</name>
</gene>
<dbReference type="GO" id="GO:0000774">
    <property type="term" value="F:adenyl-nucleotide exchange factor activity"/>
    <property type="evidence" value="ECO:0007669"/>
    <property type="project" value="InterPro"/>
</dbReference>
<evidence type="ECO:0000256" key="2">
    <source>
        <dbReference type="ARBA" id="ARBA00009054"/>
    </source>
</evidence>
<evidence type="ECO:0000256" key="6">
    <source>
        <dbReference type="ARBA" id="ARBA00023186"/>
    </source>
</evidence>